<dbReference type="SMART" id="SM00356">
    <property type="entry name" value="ZnF_C3H1"/>
    <property type="match status" value="1"/>
</dbReference>
<dbReference type="Pfam" id="PF00642">
    <property type="entry name" value="zf-CCCH"/>
    <property type="match status" value="1"/>
</dbReference>
<dbReference type="PROSITE" id="PS50103">
    <property type="entry name" value="ZF_C3H1"/>
    <property type="match status" value="1"/>
</dbReference>
<feature type="region of interest" description="Disordered" evidence="5">
    <location>
        <begin position="610"/>
        <end position="632"/>
    </location>
</feature>
<feature type="domain" description="C3H1-type" evidence="6">
    <location>
        <begin position="240"/>
        <end position="267"/>
    </location>
</feature>
<dbReference type="InterPro" id="IPR000571">
    <property type="entry name" value="Znf_CCCH"/>
</dbReference>
<feature type="compositionally biased region" description="Low complexity" evidence="5">
    <location>
        <begin position="475"/>
        <end position="487"/>
    </location>
</feature>
<evidence type="ECO:0000313" key="8">
    <source>
        <dbReference type="RefSeq" id="XP_021294298.1"/>
    </source>
</evidence>
<feature type="region of interest" description="Disordered" evidence="5">
    <location>
        <begin position="195"/>
        <end position="236"/>
    </location>
</feature>
<dbReference type="RefSeq" id="XP_021294298.1">
    <property type="nucleotide sequence ID" value="XM_021438623.1"/>
</dbReference>
<dbReference type="Proteomes" id="UP000504621">
    <property type="component" value="Unplaced"/>
</dbReference>
<evidence type="ECO:0000256" key="1">
    <source>
        <dbReference type="ARBA" id="ARBA00022723"/>
    </source>
</evidence>
<dbReference type="InterPro" id="IPR052650">
    <property type="entry name" value="Zinc_finger_CCCH"/>
</dbReference>
<dbReference type="RefSeq" id="XP_021294299.1">
    <property type="nucleotide sequence ID" value="XM_021438624.1"/>
</dbReference>
<reference evidence="8 9" key="1">
    <citation type="submission" date="2025-04" db="UniProtKB">
        <authorList>
            <consortium name="RefSeq"/>
        </authorList>
    </citation>
    <scope>IDENTIFICATION</scope>
    <source>
        <tissue evidence="8 9">Leaf</tissue>
    </source>
</reference>
<feature type="compositionally biased region" description="Basic and acidic residues" evidence="5">
    <location>
        <begin position="11"/>
        <end position="29"/>
    </location>
</feature>
<keyword evidence="7" id="KW-1185">Reference proteome</keyword>
<keyword evidence="1 4" id="KW-0479">Metal-binding</keyword>
<organism evidence="7 9">
    <name type="scientific">Herrania umbratica</name>
    <dbReference type="NCBI Taxonomy" id="108875"/>
    <lineage>
        <taxon>Eukaryota</taxon>
        <taxon>Viridiplantae</taxon>
        <taxon>Streptophyta</taxon>
        <taxon>Embryophyta</taxon>
        <taxon>Tracheophyta</taxon>
        <taxon>Spermatophyta</taxon>
        <taxon>Magnoliopsida</taxon>
        <taxon>eudicotyledons</taxon>
        <taxon>Gunneridae</taxon>
        <taxon>Pentapetalae</taxon>
        <taxon>rosids</taxon>
        <taxon>malvids</taxon>
        <taxon>Malvales</taxon>
        <taxon>Malvaceae</taxon>
        <taxon>Byttnerioideae</taxon>
        <taxon>Herrania</taxon>
    </lineage>
</organism>
<evidence type="ECO:0000259" key="6">
    <source>
        <dbReference type="PROSITE" id="PS50103"/>
    </source>
</evidence>
<proteinExistence type="predicted"/>
<dbReference type="InterPro" id="IPR036855">
    <property type="entry name" value="Znf_CCCH_sf"/>
</dbReference>
<feature type="region of interest" description="Disordered" evidence="5">
    <location>
        <begin position="1"/>
        <end position="83"/>
    </location>
</feature>
<dbReference type="GO" id="GO:0008270">
    <property type="term" value="F:zinc ion binding"/>
    <property type="evidence" value="ECO:0007669"/>
    <property type="project" value="UniProtKB-KW"/>
</dbReference>
<dbReference type="GeneID" id="110424121"/>
<evidence type="ECO:0000313" key="7">
    <source>
        <dbReference type="Proteomes" id="UP000504621"/>
    </source>
</evidence>
<evidence type="ECO:0000256" key="4">
    <source>
        <dbReference type="PROSITE-ProRule" id="PRU00723"/>
    </source>
</evidence>
<dbReference type="PANTHER" id="PTHR36886">
    <property type="entry name" value="PROTEIN FRIGIDA-ESSENTIAL 1"/>
    <property type="match status" value="1"/>
</dbReference>
<feature type="region of interest" description="Disordered" evidence="5">
    <location>
        <begin position="294"/>
        <end position="315"/>
    </location>
</feature>
<keyword evidence="2 4" id="KW-0863">Zinc-finger</keyword>
<evidence type="ECO:0000256" key="2">
    <source>
        <dbReference type="ARBA" id="ARBA00022771"/>
    </source>
</evidence>
<dbReference type="SUPFAM" id="SSF90229">
    <property type="entry name" value="CCCH zinc finger"/>
    <property type="match status" value="1"/>
</dbReference>
<dbReference type="Gene3D" id="4.10.1000.10">
    <property type="entry name" value="Zinc finger, CCCH-type"/>
    <property type="match status" value="1"/>
</dbReference>
<evidence type="ECO:0000256" key="5">
    <source>
        <dbReference type="SAM" id="MobiDB-lite"/>
    </source>
</evidence>
<dbReference type="AlphaFoldDB" id="A0A6J1B6Y4"/>
<feature type="compositionally biased region" description="Polar residues" evidence="5">
    <location>
        <begin position="73"/>
        <end position="83"/>
    </location>
</feature>
<accession>A0A6J1B6Y4</accession>
<name>A0A6J1B6Y4_9ROSI</name>
<dbReference type="PANTHER" id="PTHR36886:SF3">
    <property type="entry name" value="PROTEIN FRIGIDA-ESSENTIAL 1"/>
    <property type="match status" value="1"/>
</dbReference>
<gene>
    <name evidence="8 9" type="primary">LOC110424121</name>
</gene>
<feature type="region of interest" description="Disordered" evidence="5">
    <location>
        <begin position="662"/>
        <end position="687"/>
    </location>
</feature>
<sequence length="788" mass="86786">MPLSTSVVVPRAERDDERRATSTTEREINSSDMEIDDDDEEEEEERDLQGSSNRDDASNILESKGHNGCLESGSFTPGKSETRVPSKSLAFSILLNEPLVTQKEDICMNYEGSKYPISGKQPAKEKATQQYVVSEKDARVILQTKAPENHCEQQSNSKSHSVISEIHSSVAGKEVVITIPVRYHSGGVNDVKGFKEKSKQMNLQSEDDKRKIKSRFYRSAAPQTSTGSLSPGAELDSGSKRPAIICDFFARGWCIKGSSCRFLHIKDSGNNPRQQPEVDVATADVKGAVQLDEGFDNAAERSRSPGSTDTLPSSVENKTALSSHFFSERVLPSGHDENQRLHPFHEINKFSLLQSKDKLMGTSPASQQFSASIDDLGPSKDVRLNSIGQNLPADSYTKPASLSDRGSSTLRNSFLPEYRSSLSGSVTSLGNTYSENRAYCVSTWMGSFPFGSSLSACSFGAQKVSDSDREHDTSRLSSLLQSSSPFSRSEHDNFHLNDIARDPLHVADYRIKISSDDWEPSVPFRPSFFVTSSISPPRGQYNPLRDSIDMSNAGERSLKFSFSSQGPSLLNVTYPPTYGDSTSTGPVVPECNGDKKIASCHNRYPESLVDNNYHNSGKDSLTTDANDGTSAADMQNGTLVKEEISSVASHVKDISKANKIDTDLDGRHQRDGSRCKKDLKVGRGREKNEIDVEHKADGDPHKESKAMKHFRAALVDLIKELLKPTWREGHLNRDAHNTIVKKAVDKVLGAIQPHQIPITFESVKQYLSSSQPKIAKLVQGYVDKYSKS</sequence>
<feature type="compositionally biased region" description="Polar residues" evidence="5">
    <location>
        <begin position="304"/>
        <end position="315"/>
    </location>
</feature>
<dbReference type="OrthoDB" id="1935339at2759"/>
<evidence type="ECO:0000256" key="3">
    <source>
        <dbReference type="ARBA" id="ARBA00022833"/>
    </source>
</evidence>
<feature type="zinc finger region" description="C3H1-type" evidence="4">
    <location>
        <begin position="240"/>
        <end position="267"/>
    </location>
</feature>
<evidence type="ECO:0000313" key="9">
    <source>
        <dbReference type="RefSeq" id="XP_021294299.1"/>
    </source>
</evidence>
<keyword evidence="3 4" id="KW-0862">Zinc</keyword>
<protein>
    <submittedName>
        <fullName evidence="8 9">Protein FRIGIDA-ESSENTIAL 1 isoform X1</fullName>
    </submittedName>
</protein>
<feature type="region of interest" description="Disordered" evidence="5">
    <location>
        <begin position="468"/>
        <end position="490"/>
    </location>
</feature>
<feature type="compositionally biased region" description="Acidic residues" evidence="5">
    <location>
        <begin position="33"/>
        <end position="46"/>
    </location>
</feature>